<name>A0A0L9V0B3_PHAAN</name>
<feature type="compositionally biased region" description="Low complexity" evidence="1">
    <location>
        <begin position="10"/>
        <end position="21"/>
    </location>
</feature>
<dbReference type="Gramene" id="KOM48448">
    <property type="protein sequence ID" value="KOM48448"/>
    <property type="gene ID" value="LR48_Vigan07g215200"/>
</dbReference>
<feature type="region of interest" description="Disordered" evidence="1">
    <location>
        <begin position="1"/>
        <end position="100"/>
    </location>
</feature>
<organism evidence="2 3">
    <name type="scientific">Phaseolus angularis</name>
    <name type="common">Azuki bean</name>
    <name type="synonym">Vigna angularis</name>
    <dbReference type="NCBI Taxonomy" id="3914"/>
    <lineage>
        <taxon>Eukaryota</taxon>
        <taxon>Viridiplantae</taxon>
        <taxon>Streptophyta</taxon>
        <taxon>Embryophyta</taxon>
        <taxon>Tracheophyta</taxon>
        <taxon>Spermatophyta</taxon>
        <taxon>Magnoliopsida</taxon>
        <taxon>eudicotyledons</taxon>
        <taxon>Gunneridae</taxon>
        <taxon>Pentapetalae</taxon>
        <taxon>rosids</taxon>
        <taxon>fabids</taxon>
        <taxon>Fabales</taxon>
        <taxon>Fabaceae</taxon>
        <taxon>Papilionoideae</taxon>
        <taxon>50 kb inversion clade</taxon>
        <taxon>NPAAA clade</taxon>
        <taxon>indigoferoid/millettioid clade</taxon>
        <taxon>Phaseoleae</taxon>
        <taxon>Vigna</taxon>
    </lineage>
</organism>
<accession>A0A0L9V0B3</accession>
<reference evidence="3" key="1">
    <citation type="journal article" date="2015" name="Proc. Natl. Acad. Sci. U.S.A.">
        <title>Genome sequencing of adzuki bean (Vigna angularis) provides insight into high starch and low fat accumulation and domestication.</title>
        <authorList>
            <person name="Yang K."/>
            <person name="Tian Z."/>
            <person name="Chen C."/>
            <person name="Luo L."/>
            <person name="Zhao B."/>
            <person name="Wang Z."/>
            <person name="Yu L."/>
            <person name="Li Y."/>
            <person name="Sun Y."/>
            <person name="Li W."/>
            <person name="Chen Y."/>
            <person name="Li Y."/>
            <person name="Zhang Y."/>
            <person name="Ai D."/>
            <person name="Zhao J."/>
            <person name="Shang C."/>
            <person name="Ma Y."/>
            <person name="Wu B."/>
            <person name="Wang M."/>
            <person name="Gao L."/>
            <person name="Sun D."/>
            <person name="Zhang P."/>
            <person name="Guo F."/>
            <person name="Wang W."/>
            <person name="Li Y."/>
            <person name="Wang J."/>
            <person name="Varshney R.K."/>
            <person name="Wang J."/>
            <person name="Ling H.Q."/>
            <person name="Wan P."/>
        </authorList>
    </citation>
    <scope>NUCLEOTIDE SEQUENCE</scope>
    <source>
        <strain evidence="3">cv. Jingnong 6</strain>
    </source>
</reference>
<dbReference type="AlphaFoldDB" id="A0A0L9V0B3"/>
<sequence length="150" mass="16063">MCNDGGRSEAAPTVDAAAARTQRQRGRSGEDAAARTRRVDLGGWRGGGQICDERRTTRGDGGGGAEEVSDGGEEGGNDGGYDGKLRGDDGGGAEEVSDGGCWQASWGRWWWPEMLLLGEELRNPCAKRKKFDLKRFSLSPCSSLLLSFCF</sequence>
<dbReference type="Proteomes" id="UP000053144">
    <property type="component" value="Chromosome 7"/>
</dbReference>
<evidence type="ECO:0000256" key="1">
    <source>
        <dbReference type="SAM" id="MobiDB-lite"/>
    </source>
</evidence>
<gene>
    <name evidence="2" type="ORF">LR48_Vigan07g215200</name>
</gene>
<feature type="compositionally biased region" description="Acidic residues" evidence="1">
    <location>
        <begin position="67"/>
        <end position="76"/>
    </location>
</feature>
<evidence type="ECO:0000313" key="2">
    <source>
        <dbReference type="EMBL" id="KOM48448.1"/>
    </source>
</evidence>
<proteinExistence type="predicted"/>
<dbReference type="EMBL" id="CM003377">
    <property type="protein sequence ID" value="KOM48448.1"/>
    <property type="molecule type" value="Genomic_DNA"/>
</dbReference>
<evidence type="ECO:0000313" key="3">
    <source>
        <dbReference type="Proteomes" id="UP000053144"/>
    </source>
</evidence>
<protein>
    <submittedName>
        <fullName evidence="2">Uncharacterized protein</fullName>
    </submittedName>
</protein>
<feature type="compositionally biased region" description="Basic and acidic residues" evidence="1">
    <location>
        <begin position="27"/>
        <end position="40"/>
    </location>
</feature>